<gene>
    <name evidence="1" type="ORF">GCM10022255_085500</name>
</gene>
<protein>
    <submittedName>
        <fullName evidence="1">Uncharacterized protein</fullName>
    </submittedName>
</protein>
<dbReference type="SUPFAM" id="SSF50998">
    <property type="entry name" value="Quinoprotein alcohol dehydrogenase-like"/>
    <property type="match status" value="1"/>
</dbReference>
<name>A0ABP8DMI3_9ACTN</name>
<proteinExistence type="predicted"/>
<comment type="caution">
    <text evidence="1">The sequence shown here is derived from an EMBL/GenBank/DDBJ whole genome shotgun (WGS) entry which is preliminary data.</text>
</comment>
<evidence type="ECO:0000313" key="2">
    <source>
        <dbReference type="Proteomes" id="UP001500620"/>
    </source>
</evidence>
<sequence length="104" mass="11185">MSDRDVADPGAGFDWLTSDGTTLWWLESRPSSGRSVLMRWDAGRLATYGVAGGIGSTLHAYGGQPYTVLEPDQVVAVDASTGQLVGVPPNLDNRYVRRSCSGRR</sequence>
<dbReference type="InterPro" id="IPR011047">
    <property type="entry name" value="Quinoprotein_ADH-like_sf"/>
</dbReference>
<dbReference type="Proteomes" id="UP001500620">
    <property type="component" value="Unassembled WGS sequence"/>
</dbReference>
<accession>A0ABP8DMI3</accession>
<dbReference type="EMBL" id="BAABAT010000037">
    <property type="protein sequence ID" value="GAA4259728.1"/>
    <property type="molecule type" value="Genomic_DNA"/>
</dbReference>
<evidence type="ECO:0000313" key="1">
    <source>
        <dbReference type="EMBL" id="GAA4259728.1"/>
    </source>
</evidence>
<organism evidence="1 2">
    <name type="scientific">Dactylosporangium darangshiense</name>
    <dbReference type="NCBI Taxonomy" id="579108"/>
    <lineage>
        <taxon>Bacteria</taxon>
        <taxon>Bacillati</taxon>
        <taxon>Actinomycetota</taxon>
        <taxon>Actinomycetes</taxon>
        <taxon>Micromonosporales</taxon>
        <taxon>Micromonosporaceae</taxon>
        <taxon>Dactylosporangium</taxon>
    </lineage>
</organism>
<reference evidence="2" key="1">
    <citation type="journal article" date="2019" name="Int. J. Syst. Evol. Microbiol.">
        <title>The Global Catalogue of Microorganisms (GCM) 10K type strain sequencing project: providing services to taxonomists for standard genome sequencing and annotation.</title>
        <authorList>
            <consortium name="The Broad Institute Genomics Platform"/>
            <consortium name="The Broad Institute Genome Sequencing Center for Infectious Disease"/>
            <person name="Wu L."/>
            <person name="Ma J."/>
        </authorList>
    </citation>
    <scope>NUCLEOTIDE SEQUENCE [LARGE SCALE GENOMIC DNA]</scope>
    <source>
        <strain evidence="2">JCM 17441</strain>
    </source>
</reference>
<keyword evidence="2" id="KW-1185">Reference proteome</keyword>